<evidence type="ECO:0000313" key="2">
    <source>
        <dbReference type="Proteomes" id="UP000236047"/>
    </source>
</evidence>
<protein>
    <submittedName>
        <fullName evidence="1">Uncharacterized protein</fullName>
    </submittedName>
</protein>
<organism evidence="1 2">
    <name type="scientific">Streptomyces noursei</name>
    <name type="common">Streptomyces albulus</name>
    <dbReference type="NCBI Taxonomy" id="1971"/>
    <lineage>
        <taxon>Bacteria</taxon>
        <taxon>Bacillati</taxon>
        <taxon>Actinomycetota</taxon>
        <taxon>Actinomycetes</taxon>
        <taxon>Kitasatosporales</taxon>
        <taxon>Streptomycetaceae</taxon>
        <taxon>Streptomyces</taxon>
    </lineage>
</organism>
<keyword evidence="2" id="KW-1185">Reference proteome</keyword>
<accession>A0A2N8PQT5</accession>
<sequence>MVDLHHEICHTHQLDFTWAHAGSERKDGDPAVWQRFEIRAEAGGTRAVKINVFVTDDVAAGILHPEDHQHYPLTGERLLIWKLWTAVFDDAEQQITKAPDDREGYWHYTEHLFTFDGLVQLLDRYRQLARVDYEAGIPVRARYIHTFGHRLANTGTPRKRPGWGMSYLFRCVDCKRVAHLYQFRNHECWIPVLLDCEFRDGFRELGFRFAGPGHANKYGTRDFAVWHKGATTVTLYTANGCELGTLDVPADVEFEDLLAVVIDKWGPLASVQFSMSQYPAKERA</sequence>
<name>A0A2N8PQT5_STRNR</name>
<proteinExistence type="predicted"/>
<evidence type="ECO:0000313" key="1">
    <source>
        <dbReference type="EMBL" id="PNE43394.1"/>
    </source>
</evidence>
<dbReference type="EMBL" id="LJSN01000001">
    <property type="protein sequence ID" value="PNE43394.1"/>
    <property type="molecule type" value="Genomic_DNA"/>
</dbReference>
<reference evidence="2" key="1">
    <citation type="submission" date="2015-09" db="EMBL/GenBank/DDBJ databases">
        <authorList>
            <person name="Graham D.E."/>
            <person name="Mahan K.M."/>
            <person name="Klingeman D.M."/>
            <person name="Fida T."/>
            <person name="Giannone R.J."/>
            <person name="Hettich R.L."/>
            <person name="Parry R.J."/>
            <person name="Spain J.C."/>
        </authorList>
    </citation>
    <scope>NUCLEOTIDE SEQUENCE [LARGE SCALE GENOMIC DNA]</scope>
    <source>
        <strain evidence="2">JCM 4701</strain>
    </source>
</reference>
<dbReference type="AlphaFoldDB" id="A0A2N8PQT5"/>
<dbReference type="Proteomes" id="UP000236047">
    <property type="component" value="Unassembled WGS sequence"/>
</dbReference>
<gene>
    <name evidence="1" type="ORF">AOB60_00140</name>
</gene>
<comment type="caution">
    <text evidence="1">The sequence shown here is derived from an EMBL/GenBank/DDBJ whole genome shotgun (WGS) entry which is preliminary data.</text>
</comment>